<evidence type="ECO:0000256" key="2">
    <source>
        <dbReference type="ARBA" id="ARBA00022670"/>
    </source>
</evidence>
<organism evidence="5 6">
    <name type="scientific">Pyrenophora seminiperda CCB06</name>
    <dbReference type="NCBI Taxonomy" id="1302712"/>
    <lineage>
        <taxon>Eukaryota</taxon>
        <taxon>Fungi</taxon>
        <taxon>Dikarya</taxon>
        <taxon>Ascomycota</taxon>
        <taxon>Pezizomycotina</taxon>
        <taxon>Dothideomycetes</taxon>
        <taxon>Pleosporomycetidae</taxon>
        <taxon>Pleosporales</taxon>
        <taxon>Pleosporineae</taxon>
        <taxon>Pleosporaceae</taxon>
        <taxon>Pyrenophora</taxon>
    </lineage>
</organism>
<evidence type="ECO:0000256" key="3">
    <source>
        <dbReference type="ARBA" id="ARBA00022801"/>
    </source>
</evidence>
<dbReference type="GO" id="GO:0008234">
    <property type="term" value="F:cysteine-type peptidase activity"/>
    <property type="evidence" value="ECO:0007669"/>
    <property type="project" value="InterPro"/>
</dbReference>
<name>A0A3M7LWC8_9PLEO</name>
<dbReference type="InterPro" id="IPR038765">
    <property type="entry name" value="Papain-like_cys_pep_sf"/>
</dbReference>
<dbReference type="GO" id="GO:0019783">
    <property type="term" value="F:ubiquitin-like protein peptidase activity"/>
    <property type="evidence" value="ECO:0007669"/>
    <property type="project" value="UniProtKB-ARBA"/>
</dbReference>
<reference evidence="5 6" key="1">
    <citation type="journal article" date="2014" name="PLoS ONE">
        <title>De novo Genome Assembly of the Fungal Plant Pathogen Pyrenophora semeniperda.</title>
        <authorList>
            <person name="Soliai M.M."/>
            <person name="Meyer S.E."/>
            <person name="Udall J.A."/>
            <person name="Elzinga D.E."/>
            <person name="Hermansen R.A."/>
            <person name="Bodily P.M."/>
            <person name="Hart A.A."/>
            <person name="Coleman C.E."/>
        </authorList>
    </citation>
    <scope>NUCLEOTIDE SEQUENCE [LARGE SCALE GENOMIC DNA]</scope>
    <source>
        <strain evidence="5 6">CCB06</strain>
        <tissue evidence="5">Mycelium</tissue>
    </source>
</reference>
<dbReference type="OrthoDB" id="3682242at2759"/>
<dbReference type="Gene3D" id="3.40.395.10">
    <property type="entry name" value="Adenoviral Proteinase, Chain A"/>
    <property type="match status" value="1"/>
</dbReference>
<comment type="similarity">
    <text evidence="1">Belongs to the peptidase C48 family.</text>
</comment>
<evidence type="ECO:0000256" key="1">
    <source>
        <dbReference type="ARBA" id="ARBA00005234"/>
    </source>
</evidence>
<dbReference type="SUPFAM" id="SSF54001">
    <property type="entry name" value="Cysteine proteinases"/>
    <property type="match status" value="1"/>
</dbReference>
<dbReference type="InterPro" id="IPR003653">
    <property type="entry name" value="Peptidase_C48_C"/>
</dbReference>
<dbReference type="AlphaFoldDB" id="A0A3M7LWC8"/>
<evidence type="ECO:0000259" key="4">
    <source>
        <dbReference type="PROSITE" id="PS50600"/>
    </source>
</evidence>
<dbReference type="EMBL" id="KE747809">
    <property type="protein sequence ID" value="RMZ66490.1"/>
    <property type="molecule type" value="Genomic_DNA"/>
</dbReference>
<feature type="domain" description="Ubiquitin-like protease family profile" evidence="4">
    <location>
        <begin position="150"/>
        <end position="357"/>
    </location>
</feature>
<evidence type="ECO:0000313" key="6">
    <source>
        <dbReference type="Proteomes" id="UP000265663"/>
    </source>
</evidence>
<keyword evidence="2" id="KW-0645">Protease</keyword>
<keyword evidence="6" id="KW-1185">Reference proteome</keyword>
<proteinExistence type="inferred from homology"/>
<sequence length="458" mass="51998">MNHPRLTITVPKDLARIFPIASPILIDANLKVEKFPKVKRAPPVTASERVNGATTCFVPRHFITTTAQDSVVENSWSDAQQGFHQDRPTVPLNRRWSVDTSTCRPDPEKWIYPNSQVHYDALEQGGLFQRNYNLATGPIPEDIIYESQNASLSFSEFLDICKAGTPGWFTDSMVDTSFDVLSHVARCEENGVSLLPVSMATQLYRIGQQNENGIDEGVDRQLLDKIIGKTYVLVPISDGYKASLEWGFQQATLGALPLSNVRETGSHWTLLAVEIHNSQLVGHYFDSMPSRDIKQTENCKAARYVLTGLQKALNITEKPRMIRARHAPRQTTAENRAYKIDGSGACGPFIWEMSKQICQYIADCYENFTCDVDISVPVGFCDKLQWDSMQTRQTIRSLILRELRIRTHLNGRRQWMDERALGLKGWNTWLREHGKPSHYFWDPRASGIPSEYETESDN</sequence>
<dbReference type="Proteomes" id="UP000265663">
    <property type="component" value="Unassembled WGS sequence"/>
</dbReference>
<dbReference type="GO" id="GO:0006508">
    <property type="term" value="P:proteolysis"/>
    <property type="evidence" value="ECO:0007669"/>
    <property type="project" value="UniProtKB-KW"/>
</dbReference>
<keyword evidence="3" id="KW-0378">Hydrolase</keyword>
<evidence type="ECO:0000313" key="5">
    <source>
        <dbReference type="EMBL" id="RMZ66490.1"/>
    </source>
</evidence>
<accession>A0A3M7LWC8</accession>
<protein>
    <recommendedName>
        <fullName evidence="4">Ubiquitin-like protease family profile domain-containing protein</fullName>
    </recommendedName>
</protein>
<dbReference type="PROSITE" id="PS50600">
    <property type="entry name" value="ULP_PROTEASE"/>
    <property type="match status" value="1"/>
</dbReference>
<gene>
    <name evidence="5" type="ORF">GMOD_00001826</name>
</gene>